<gene>
    <name evidence="5" type="ORF">SAMN05444008_107217</name>
</gene>
<keyword evidence="4" id="KW-1133">Transmembrane helix</keyword>
<dbReference type="Pfam" id="PF13641">
    <property type="entry name" value="Glyco_tranf_2_3"/>
    <property type="match status" value="1"/>
</dbReference>
<evidence type="ECO:0000313" key="5">
    <source>
        <dbReference type="EMBL" id="SHF39318.1"/>
    </source>
</evidence>
<keyword evidence="4" id="KW-0472">Membrane</keyword>
<proteinExistence type="inferred from homology"/>
<dbReference type="InterPro" id="IPR029044">
    <property type="entry name" value="Nucleotide-diphossugar_trans"/>
</dbReference>
<organism evidence="5 6">
    <name type="scientific">Cnuella takakiae</name>
    <dbReference type="NCBI Taxonomy" id="1302690"/>
    <lineage>
        <taxon>Bacteria</taxon>
        <taxon>Pseudomonadati</taxon>
        <taxon>Bacteroidota</taxon>
        <taxon>Chitinophagia</taxon>
        <taxon>Chitinophagales</taxon>
        <taxon>Chitinophagaceae</taxon>
        <taxon>Cnuella</taxon>
    </lineage>
</organism>
<dbReference type="CDD" id="cd04186">
    <property type="entry name" value="GT_2_like_c"/>
    <property type="match status" value="1"/>
</dbReference>
<keyword evidence="3" id="KW-0808">Transferase</keyword>
<evidence type="ECO:0000256" key="2">
    <source>
        <dbReference type="ARBA" id="ARBA00022676"/>
    </source>
</evidence>
<dbReference type="RefSeq" id="WP_073043033.1">
    <property type="nucleotide sequence ID" value="NZ_FQUO01000007.1"/>
</dbReference>
<evidence type="ECO:0008006" key="7">
    <source>
        <dbReference type="Google" id="ProtNLM"/>
    </source>
</evidence>
<name>A0A1M5BA40_9BACT</name>
<keyword evidence="6" id="KW-1185">Reference proteome</keyword>
<evidence type="ECO:0000256" key="1">
    <source>
        <dbReference type="ARBA" id="ARBA00006739"/>
    </source>
</evidence>
<accession>A0A1M5BA40</accession>
<evidence type="ECO:0000256" key="3">
    <source>
        <dbReference type="ARBA" id="ARBA00022679"/>
    </source>
</evidence>
<dbReference type="PANTHER" id="PTHR43179">
    <property type="entry name" value="RHAMNOSYLTRANSFERASE WBBL"/>
    <property type="match status" value="1"/>
</dbReference>
<keyword evidence="4" id="KW-0812">Transmembrane</keyword>
<evidence type="ECO:0000313" key="6">
    <source>
        <dbReference type="Proteomes" id="UP000184368"/>
    </source>
</evidence>
<dbReference type="Proteomes" id="UP000184368">
    <property type="component" value="Unassembled WGS sequence"/>
</dbReference>
<dbReference type="AlphaFoldDB" id="A0A1M5BA40"/>
<dbReference type="STRING" id="1302690.BUE76_17050"/>
<protein>
    <recommendedName>
        <fullName evidence="7">Glycosyltransferase 2-like domain-containing protein</fullName>
    </recommendedName>
</protein>
<dbReference type="Gene3D" id="3.90.550.10">
    <property type="entry name" value="Spore Coat Polysaccharide Biosynthesis Protein SpsA, Chain A"/>
    <property type="match status" value="1"/>
</dbReference>
<feature type="transmembrane region" description="Helical" evidence="4">
    <location>
        <begin position="255"/>
        <end position="279"/>
    </location>
</feature>
<evidence type="ECO:0000256" key="4">
    <source>
        <dbReference type="SAM" id="Phobius"/>
    </source>
</evidence>
<reference evidence="5 6" key="1">
    <citation type="submission" date="2016-11" db="EMBL/GenBank/DDBJ databases">
        <authorList>
            <person name="Jaros S."/>
            <person name="Januszkiewicz K."/>
            <person name="Wedrychowicz H."/>
        </authorList>
    </citation>
    <scope>NUCLEOTIDE SEQUENCE [LARGE SCALE GENOMIC DNA]</scope>
    <source>
        <strain evidence="5 6">DSM 26897</strain>
    </source>
</reference>
<dbReference type="PANTHER" id="PTHR43179:SF12">
    <property type="entry name" value="GALACTOFURANOSYLTRANSFERASE GLFT2"/>
    <property type="match status" value="1"/>
</dbReference>
<sequence>MPLKRVAIIVIHLHGFEVTHHCLLSLQASGCTDFDVVLVDNGSSDGSGEQLEAAHPEAVVLRSEVNTGFTGGNNLGLVYALEQGYEMVLLLNNDTYVANGFLNLLVRYLDTHPETAAVQPKIYFHHDPQLLWSAGSYYNQVLGFTYTRGLNKKDQPAFQQPCAVDWISGCAMLIRTSVLRRTGLFAPNMFLYFEDVDLSFRLRKLGYRLAYVPASAIYHIAGASGKKEGQKNTVQPFVYYYNLRNRIWMLKKYSAWYLLPTVVLANGAYIFALMGYFLLRGRTPKFRAVLRAMKDGIKGQIQDPSGVSYLRVAAPHEEAGLA</sequence>
<comment type="similarity">
    <text evidence="1">Belongs to the glycosyltransferase 2 family.</text>
</comment>
<dbReference type="GO" id="GO:0016757">
    <property type="term" value="F:glycosyltransferase activity"/>
    <property type="evidence" value="ECO:0007669"/>
    <property type="project" value="UniProtKB-KW"/>
</dbReference>
<dbReference type="EMBL" id="FQUO01000007">
    <property type="protein sequence ID" value="SHF39318.1"/>
    <property type="molecule type" value="Genomic_DNA"/>
</dbReference>
<dbReference type="SUPFAM" id="SSF53448">
    <property type="entry name" value="Nucleotide-diphospho-sugar transferases"/>
    <property type="match status" value="1"/>
</dbReference>
<dbReference type="OrthoDB" id="9771846at2"/>
<keyword evidence="2" id="KW-0328">Glycosyltransferase</keyword>